<dbReference type="AlphaFoldDB" id="A0A177NKM2"/>
<name>A0A177NKM2_9GAMM</name>
<protein>
    <recommendedName>
        <fullName evidence="1">DUF5710 domain-containing protein</fullName>
    </recommendedName>
</protein>
<sequence>MAAAKTYLNVPYAQKDAAKALGARWDAANKKWYIPAGKDPEPFGQWLGTAEPAAAKADSATPVTALAANITQPADSHFVAYDGDEPPWD</sequence>
<evidence type="ECO:0000313" key="2">
    <source>
        <dbReference type="EMBL" id="OAI17963.1"/>
    </source>
</evidence>
<dbReference type="Proteomes" id="UP000077857">
    <property type="component" value="Unassembled WGS sequence"/>
</dbReference>
<dbReference type="InterPro" id="IPR043764">
    <property type="entry name" value="DUF5710"/>
</dbReference>
<dbReference type="OrthoDB" id="9792687at2"/>
<comment type="caution">
    <text evidence="2">The sequence shown here is derived from an EMBL/GenBank/DDBJ whole genome shotgun (WGS) entry which is preliminary data.</text>
</comment>
<feature type="domain" description="DUF5710" evidence="1">
    <location>
        <begin position="5"/>
        <end position="47"/>
    </location>
</feature>
<proteinExistence type="predicted"/>
<evidence type="ECO:0000259" key="1">
    <source>
        <dbReference type="Pfam" id="PF18974"/>
    </source>
</evidence>
<dbReference type="EMBL" id="LUUJ01000063">
    <property type="protein sequence ID" value="OAI17963.1"/>
    <property type="molecule type" value="Genomic_DNA"/>
</dbReference>
<accession>A0A177NKM2</accession>
<organism evidence="2 3">
    <name type="scientific">Methylomonas koyamae</name>
    <dbReference type="NCBI Taxonomy" id="702114"/>
    <lineage>
        <taxon>Bacteria</taxon>
        <taxon>Pseudomonadati</taxon>
        <taxon>Pseudomonadota</taxon>
        <taxon>Gammaproteobacteria</taxon>
        <taxon>Methylococcales</taxon>
        <taxon>Methylococcaceae</taxon>
        <taxon>Methylomonas</taxon>
    </lineage>
</organism>
<gene>
    <name evidence="2" type="ORF">A1507_00505</name>
</gene>
<evidence type="ECO:0000313" key="3">
    <source>
        <dbReference type="Proteomes" id="UP000077857"/>
    </source>
</evidence>
<reference evidence="2 3" key="1">
    <citation type="submission" date="2016-03" db="EMBL/GenBank/DDBJ databases">
        <authorList>
            <person name="Ploux O."/>
        </authorList>
    </citation>
    <scope>NUCLEOTIDE SEQUENCE [LARGE SCALE GENOMIC DNA]</scope>
    <source>
        <strain evidence="2 3">R-45378</strain>
    </source>
</reference>
<dbReference type="Pfam" id="PF18974">
    <property type="entry name" value="DUF5710"/>
    <property type="match status" value="1"/>
</dbReference>